<dbReference type="AlphaFoldDB" id="A0A7G9SUI5"/>
<feature type="compositionally biased region" description="Polar residues" evidence="1">
    <location>
        <begin position="16"/>
        <end position="31"/>
    </location>
</feature>
<dbReference type="Proteomes" id="UP000515804">
    <property type="component" value="Chromosome"/>
</dbReference>
<dbReference type="KEGG" id="tcn:H9L16_03060"/>
<evidence type="ECO:0000313" key="3">
    <source>
        <dbReference type="Proteomes" id="UP000515804"/>
    </source>
</evidence>
<evidence type="ECO:0000313" key="2">
    <source>
        <dbReference type="EMBL" id="QNN71510.1"/>
    </source>
</evidence>
<protein>
    <submittedName>
        <fullName evidence="2">DUF411 domain-containing protein</fullName>
    </submittedName>
</protein>
<dbReference type="Pfam" id="PF04214">
    <property type="entry name" value="DUF411"/>
    <property type="match status" value="1"/>
</dbReference>
<gene>
    <name evidence="2" type="ORF">H9L16_03060</name>
</gene>
<accession>A0A7G9SUI5</accession>
<evidence type="ECO:0000256" key="1">
    <source>
        <dbReference type="SAM" id="MobiDB-lite"/>
    </source>
</evidence>
<dbReference type="InterPro" id="IPR007332">
    <property type="entry name" value="DUF411"/>
</dbReference>
<proteinExistence type="predicted"/>
<reference evidence="2 3" key="1">
    <citation type="submission" date="2020-08" db="EMBL/GenBank/DDBJ databases">
        <title>Genome sequence of Thermomonas carbonis KCTC 42013T.</title>
        <authorList>
            <person name="Hyun D.-W."/>
            <person name="Bae J.-W."/>
        </authorList>
    </citation>
    <scope>NUCLEOTIDE SEQUENCE [LARGE SCALE GENOMIC DNA]</scope>
    <source>
        <strain evidence="2 3">KCTC 42013</strain>
    </source>
</reference>
<feature type="region of interest" description="Disordered" evidence="1">
    <location>
        <begin position="1"/>
        <end position="36"/>
    </location>
</feature>
<organism evidence="2 3">
    <name type="scientific">Thermomonas carbonis</name>
    <dbReference type="NCBI Taxonomy" id="1463158"/>
    <lineage>
        <taxon>Bacteria</taxon>
        <taxon>Pseudomonadati</taxon>
        <taxon>Pseudomonadota</taxon>
        <taxon>Gammaproteobacteria</taxon>
        <taxon>Lysobacterales</taxon>
        <taxon>Lysobacteraceae</taxon>
        <taxon>Thermomonas</taxon>
    </lineage>
</organism>
<keyword evidence="3" id="KW-1185">Reference proteome</keyword>
<name>A0A7G9SUI5_9GAMM</name>
<sequence length="176" mass="18171">MATSCQADPGGIASAPDQNKPISTHAPTTKKLSATPATSTPTAALAAADVLPPVLVHKSASCGCCGAWVDHLRGAGFTVRVNETEDLNPIKERLGVPDGKGSCHTAEVGGYMVEGHVPADDIKRLLVERPKGKGLVLPGMPIGSPGMEVPDGTVQPYTVELVAPDGRSHPFARHGR</sequence>
<dbReference type="EMBL" id="CP060719">
    <property type="protein sequence ID" value="QNN71510.1"/>
    <property type="molecule type" value="Genomic_DNA"/>
</dbReference>